<dbReference type="OrthoDB" id="29647at2759"/>
<gene>
    <name evidence="6" type="ORF">A3Q56_03083</name>
</gene>
<feature type="region of interest" description="Disordered" evidence="4">
    <location>
        <begin position="163"/>
        <end position="238"/>
    </location>
</feature>
<dbReference type="EMBL" id="LWCA01000328">
    <property type="protein sequence ID" value="OAF69146.1"/>
    <property type="molecule type" value="Genomic_DNA"/>
</dbReference>
<keyword evidence="1" id="KW-0963">Cytoplasm</keyword>
<dbReference type="InterPro" id="IPR008905">
    <property type="entry name" value="EIF3C_N_dom"/>
</dbReference>
<dbReference type="SUPFAM" id="SSF46785">
    <property type="entry name" value="Winged helix' DNA-binding domain"/>
    <property type="match status" value="1"/>
</dbReference>
<comment type="caution">
    <text evidence="6">The sequence shown here is derived from an EMBL/GenBank/DDBJ whole genome shotgun (WGS) entry which is preliminary data.</text>
</comment>
<feature type="domain" description="PCI" evidence="5">
    <location>
        <begin position="594"/>
        <end position="769"/>
    </location>
</feature>
<dbReference type="GO" id="GO:0003743">
    <property type="term" value="F:translation initiation factor activity"/>
    <property type="evidence" value="ECO:0007669"/>
    <property type="project" value="UniProtKB-KW"/>
</dbReference>
<evidence type="ECO:0000313" key="6">
    <source>
        <dbReference type="EMBL" id="OAF69146.1"/>
    </source>
</evidence>
<evidence type="ECO:0000313" key="7">
    <source>
        <dbReference type="Proteomes" id="UP000078046"/>
    </source>
</evidence>
<dbReference type="GO" id="GO:0005852">
    <property type="term" value="C:eukaryotic translation initiation factor 3 complex"/>
    <property type="evidence" value="ECO:0007669"/>
    <property type="project" value="InterPro"/>
</dbReference>
<dbReference type="AlphaFoldDB" id="A0A177B4J6"/>
<dbReference type="InterPro" id="IPR027516">
    <property type="entry name" value="EIF3C"/>
</dbReference>
<accession>A0A177B4J6</accession>
<dbReference type="PANTHER" id="PTHR13937:SF0">
    <property type="entry name" value="EUKARYOTIC TRANSLATION INITIATION FACTOR 3 SUBUNIT C-RELATED"/>
    <property type="match status" value="1"/>
</dbReference>
<feature type="compositionally biased region" description="Basic and acidic residues" evidence="4">
    <location>
        <begin position="22"/>
        <end position="42"/>
    </location>
</feature>
<dbReference type="GO" id="GO:0031369">
    <property type="term" value="F:translation initiation factor binding"/>
    <property type="evidence" value="ECO:0007669"/>
    <property type="project" value="InterPro"/>
</dbReference>
<dbReference type="PANTHER" id="PTHR13937">
    <property type="entry name" value="EUKARYOTIC TRANSLATION INITATION FACTOR 3, SUBUNIT 8 EIF3S8 -RELATED"/>
    <property type="match status" value="1"/>
</dbReference>
<name>A0A177B4J6_9BILA</name>
<feature type="compositionally biased region" description="Acidic residues" evidence="4">
    <location>
        <begin position="179"/>
        <end position="192"/>
    </location>
</feature>
<dbReference type="Pfam" id="PF05470">
    <property type="entry name" value="eIF-3c_N"/>
    <property type="match status" value="2"/>
</dbReference>
<organism evidence="6 7">
    <name type="scientific">Intoshia linei</name>
    <dbReference type="NCBI Taxonomy" id="1819745"/>
    <lineage>
        <taxon>Eukaryota</taxon>
        <taxon>Metazoa</taxon>
        <taxon>Spiralia</taxon>
        <taxon>Lophotrochozoa</taxon>
        <taxon>Mesozoa</taxon>
        <taxon>Orthonectida</taxon>
        <taxon>Rhopaluridae</taxon>
        <taxon>Intoshia</taxon>
    </lineage>
</organism>
<dbReference type="InterPro" id="IPR036390">
    <property type="entry name" value="WH_DNA-bd_sf"/>
</dbReference>
<reference evidence="6 7" key="1">
    <citation type="submission" date="2016-04" db="EMBL/GenBank/DDBJ databases">
        <title>The genome of Intoshia linei affirms orthonectids as highly simplified spiralians.</title>
        <authorList>
            <person name="Mikhailov K.V."/>
            <person name="Slusarev G.S."/>
            <person name="Nikitin M.A."/>
            <person name="Logacheva M.D."/>
            <person name="Penin A."/>
            <person name="Aleoshin V."/>
            <person name="Panchin Y.V."/>
        </authorList>
    </citation>
    <scope>NUCLEOTIDE SEQUENCE [LARGE SCALE GENOMIC DNA]</scope>
    <source>
        <strain evidence="6">Intl2013</strain>
        <tissue evidence="6">Whole animal</tissue>
    </source>
</reference>
<sequence length="807" mass="94718">MSKFFAAPSDESSYESSEYSDEEVKVNKDLKGVESSDEDTKRVVKSHKDKRLEEIMSIIEKIKNKQKIIDMSGLLIEFETMTRCYDKSKNVFELSGVPTFYTRCLVQLEDFINDTWNDKKLRETFSKTKAKGLAALRQKSRKYFKNFSNEMEKFRLNPVYSSEEELEQIADESNKEDYNSEESSEEYTDDSSDGSWESSDNANSGESSDENLAARFLKKSDKDSKPEKKKLKKERKEKRSGVADSFDWAVVKHGMLTTEKPKMFEKDAVISLENVLSKINELLSSRFKKSFGEADKFDLMTELREIASSHNLGETIDLKILLSLIICLYDQNKASYLKSEYWQKYLNCVENIFEILNKSTIKVSIDIPERDEEYNNKENLRIKYCLVSIVEQFDEELNKILQAMDQYSVDYINRLKDDKKLVKYINDLIVYFSNEMELPVDGNLCRTYYIWIRQFYFKKPENDEIYSNFEKYAKFIYNHDCHNDIKVKTALCHIYFLSVSDKHTIAKEMLLMSHLQHSIINYDISIQVMYNRALVQFALSSFRHGCIMQAHTALVDMMSGMRIKELLSQGISHLKYNDKTTEQETIEKKRILPYHLHINLEIVESIYLICAVLIETQYMASKEFDLKRRTISRNFHYILKYHEKQLPGPVETIREHVVQATKHLRFGCWQKCYNLLVNDYMDKKIWNLFEDSKQIKEMLKYKIKEQALRVYLFSCLSCYENISLEILSGQMQLDFKKTYAIVAKMILNDEISASLDQPSKILIVHQTTQSDLHIASLQLSERLHMLCDINERLCEQKVNGNSNHNSK</sequence>
<evidence type="ECO:0000256" key="3">
    <source>
        <dbReference type="ARBA" id="ARBA00022917"/>
    </source>
</evidence>
<evidence type="ECO:0000256" key="2">
    <source>
        <dbReference type="ARBA" id="ARBA00022540"/>
    </source>
</evidence>
<protein>
    <recommendedName>
        <fullName evidence="5">PCI domain-containing protein</fullName>
    </recommendedName>
</protein>
<feature type="region of interest" description="Disordered" evidence="4">
    <location>
        <begin position="1"/>
        <end position="42"/>
    </location>
</feature>
<keyword evidence="2" id="KW-0396">Initiation factor</keyword>
<keyword evidence="3" id="KW-0648">Protein biosynthesis</keyword>
<dbReference type="PROSITE" id="PS50250">
    <property type="entry name" value="PCI"/>
    <property type="match status" value="1"/>
</dbReference>
<evidence type="ECO:0000259" key="5">
    <source>
        <dbReference type="PROSITE" id="PS50250"/>
    </source>
</evidence>
<dbReference type="Proteomes" id="UP000078046">
    <property type="component" value="Unassembled WGS sequence"/>
</dbReference>
<dbReference type="GO" id="GO:0003723">
    <property type="term" value="F:RNA binding"/>
    <property type="evidence" value="ECO:0007669"/>
    <property type="project" value="InterPro"/>
</dbReference>
<proteinExistence type="predicted"/>
<dbReference type="InterPro" id="IPR000717">
    <property type="entry name" value="PCI_dom"/>
</dbReference>
<feature type="compositionally biased region" description="Basic residues" evidence="4">
    <location>
        <begin position="227"/>
        <end position="238"/>
    </location>
</feature>
<evidence type="ECO:0000256" key="4">
    <source>
        <dbReference type="SAM" id="MobiDB-lite"/>
    </source>
</evidence>
<evidence type="ECO:0000256" key="1">
    <source>
        <dbReference type="ARBA" id="ARBA00022490"/>
    </source>
</evidence>
<dbReference type="Pfam" id="PF01399">
    <property type="entry name" value="PCI"/>
    <property type="match status" value="1"/>
</dbReference>
<dbReference type="SMART" id="SM00088">
    <property type="entry name" value="PINT"/>
    <property type="match status" value="1"/>
</dbReference>
<keyword evidence="7" id="KW-1185">Reference proteome</keyword>